<dbReference type="InterPro" id="IPR026444">
    <property type="entry name" value="Secre_tail"/>
</dbReference>
<dbReference type="SUPFAM" id="SSF75011">
    <property type="entry name" value="3-carboxy-cis,cis-mucoante lactonizing enzyme"/>
    <property type="match status" value="1"/>
</dbReference>
<organism evidence="3 4">
    <name type="scientific">Candidatus Gallipaludibacter merdavium</name>
    <dbReference type="NCBI Taxonomy" id="2840839"/>
    <lineage>
        <taxon>Bacteria</taxon>
        <taxon>Pseudomonadati</taxon>
        <taxon>Bacteroidota</taxon>
        <taxon>Bacteroidia</taxon>
        <taxon>Bacteroidales</taxon>
        <taxon>Candidatus Gallipaludibacter</taxon>
    </lineage>
</organism>
<dbReference type="Pfam" id="PF16819">
    <property type="entry name" value="DUF5074"/>
    <property type="match status" value="1"/>
</dbReference>
<dbReference type="Proteomes" id="UP000823641">
    <property type="component" value="Unassembled WGS sequence"/>
</dbReference>
<feature type="signal peptide" evidence="1">
    <location>
        <begin position="1"/>
        <end position="21"/>
    </location>
</feature>
<comment type="caution">
    <text evidence="3">The sequence shown here is derived from an EMBL/GenBank/DDBJ whole genome shotgun (WGS) entry which is preliminary data.</text>
</comment>
<sequence length="752" mass="82852">MKKSFTLFLLLAMGILSHIQAQIMVQGMPYSGKIQAPKIITANPTNTGFTMDDIKFWVGEGENQAALIIQWNDEREENTYVWGYRWTGEATGYDMLAAIVKADKRLYYLTHKTNLGNTVAGIGFDLDGDGDIALKLNREDVAVNSEGYAVTTSYNYDDFSARDADDLWMSGWFTNGYWSYYGNNDGTFPPSTYATAGASSRKLQNNSVDGWWFAAGMTWDPATWNSLAAIEKPSLPRTFTNGFFIQNEDWFGHAQGSINWIDNQTTPYYNIDNKANNNTEILGNTSQYGCIYGDYYYAVSKQSPCLVIMDAQTMKVVKSFEKIGNGDGRSIVGINENKLYIGSTAGIYVLNTKDLSLSSTAIEGTTGTSQYSGQIGIMQRVGKYVFAAKQSTGILVIDPETDTVIQTIENSKICGLTVSRTGTVWAIATSDIIRINPISLEHEAITLPNSMASVWGSWMPDKICADPDEDALYYAYGSNWPNSEKFLGKLLIGEDGSLTEDPDFAFTMPAAVVESQYQMLYGMPGIDPQSGHLLITTTQSGYGANYSYNWLHFIDRSTGTVIKTITLTNDEGENYYWFPSMPVFPDNHTPEIHLENIQLSGVETIALTDIIEDKDNLSALAVCEAISEDINIFTIENDGLHLTLKPISAGTANLIIRVNSNGKIAEQNIPVNVSGTTTNIIETNTIQVFPNPFTDHIIINLAADQDVTIYGTDGKLVLQAHLHTGKNQIELGHLGKGIYILKAGSQTVKLVK</sequence>
<evidence type="ECO:0000313" key="4">
    <source>
        <dbReference type="Proteomes" id="UP000823641"/>
    </source>
</evidence>
<feature type="domain" description="Secretion system C-terminal sorting" evidence="2">
    <location>
        <begin position="688"/>
        <end position="748"/>
    </location>
</feature>
<keyword evidence="1" id="KW-0732">Signal</keyword>
<accession>A0A9D9N599</accession>
<evidence type="ECO:0000259" key="2">
    <source>
        <dbReference type="Pfam" id="PF18962"/>
    </source>
</evidence>
<dbReference type="Pfam" id="PF18962">
    <property type="entry name" value="Por_Secre_tail"/>
    <property type="match status" value="1"/>
</dbReference>
<name>A0A9D9N599_9BACT</name>
<dbReference type="Gene3D" id="2.130.10.10">
    <property type="entry name" value="YVTN repeat-like/Quinoprotein amine dehydrogenase"/>
    <property type="match status" value="1"/>
</dbReference>
<reference evidence="3" key="1">
    <citation type="submission" date="2020-10" db="EMBL/GenBank/DDBJ databases">
        <authorList>
            <person name="Gilroy R."/>
        </authorList>
    </citation>
    <scope>NUCLEOTIDE SEQUENCE</scope>
    <source>
        <strain evidence="3">G3-3990</strain>
    </source>
</reference>
<dbReference type="AlphaFoldDB" id="A0A9D9N599"/>
<gene>
    <name evidence="3" type="ORF">IAA73_10365</name>
</gene>
<proteinExistence type="predicted"/>
<dbReference type="InterPro" id="IPR031815">
    <property type="entry name" value="DUF5074"/>
</dbReference>
<dbReference type="EMBL" id="JADIMG010000097">
    <property type="protein sequence ID" value="MBO8460713.1"/>
    <property type="molecule type" value="Genomic_DNA"/>
</dbReference>
<dbReference type="InterPro" id="IPR015943">
    <property type="entry name" value="WD40/YVTN_repeat-like_dom_sf"/>
</dbReference>
<reference evidence="3" key="2">
    <citation type="journal article" date="2021" name="PeerJ">
        <title>Extensive microbial diversity within the chicken gut microbiome revealed by metagenomics and culture.</title>
        <authorList>
            <person name="Gilroy R."/>
            <person name="Ravi A."/>
            <person name="Getino M."/>
            <person name="Pursley I."/>
            <person name="Horton D.L."/>
            <person name="Alikhan N.F."/>
            <person name="Baker D."/>
            <person name="Gharbi K."/>
            <person name="Hall N."/>
            <person name="Watson M."/>
            <person name="Adriaenssens E.M."/>
            <person name="Foster-Nyarko E."/>
            <person name="Jarju S."/>
            <person name="Secka A."/>
            <person name="Antonio M."/>
            <person name="Oren A."/>
            <person name="Chaudhuri R.R."/>
            <person name="La Ragione R."/>
            <person name="Hildebrand F."/>
            <person name="Pallen M.J."/>
        </authorList>
    </citation>
    <scope>NUCLEOTIDE SEQUENCE</scope>
    <source>
        <strain evidence="3">G3-3990</strain>
    </source>
</reference>
<feature type="chain" id="PRO_5038395818" evidence="1">
    <location>
        <begin position="22"/>
        <end position="752"/>
    </location>
</feature>
<dbReference type="NCBIfam" id="TIGR04183">
    <property type="entry name" value="Por_Secre_tail"/>
    <property type="match status" value="1"/>
</dbReference>
<evidence type="ECO:0000313" key="3">
    <source>
        <dbReference type="EMBL" id="MBO8460713.1"/>
    </source>
</evidence>
<evidence type="ECO:0000256" key="1">
    <source>
        <dbReference type="SAM" id="SignalP"/>
    </source>
</evidence>
<protein>
    <submittedName>
        <fullName evidence="3">DUF5074 domain-containing protein</fullName>
    </submittedName>
</protein>